<proteinExistence type="predicted"/>
<keyword evidence="2" id="KW-1185">Reference proteome</keyword>
<dbReference type="InterPro" id="IPR001611">
    <property type="entry name" value="Leu-rich_rpt"/>
</dbReference>
<name>A0AAU9IDM1_9CILI</name>
<dbReference type="Pfam" id="PF13516">
    <property type="entry name" value="LRR_6"/>
    <property type="match status" value="2"/>
</dbReference>
<dbReference type="Gene3D" id="3.80.10.10">
    <property type="entry name" value="Ribonuclease Inhibitor"/>
    <property type="match status" value="1"/>
</dbReference>
<dbReference type="GO" id="GO:0005634">
    <property type="term" value="C:nucleus"/>
    <property type="evidence" value="ECO:0007669"/>
    <property type="project" value="TreeGrafter"/>
</dbReference>
<dbReference type="AlphaFoldDB" id="A0AAU9IDM1"/>
<dbReference type="InterPro" id="IPR027038">
    <property type="entry name" value="RanGap"/>
</dbReference>
<dbReference type="GO" id="GO:0005096">
    <property type="term" value="F:GTPase activator activity"/>
    <property type="evidence" value="ECO:0007669"/>
    <property type="project" value="InterPro"/>
</dbReference>
<reference evidence="1" key="1">
    <citation type="submission" date="2021-09" db="EMBL/GenBank/DDBJ databases">
        <authorList>
            <consortium name="AG Swart"/>
            <person name="Singh M."/>
            <person name="Singh A."/>
            <person name="Seah K."/>
            <person name="Emmerich C."/>
        </authorList>
    </citation>
    <scope>NUCLEOTIDE SEQUENCE</scope>
    <source>
        <strain evidence="1">ATCC30299</strain>
    </source>
</reference>
<dbReference type="PANTHER" id="PTHR24113">
    <property type="entry name" value="RAN GTPASE-ACTIVATING PROTEIN 1"/>
    <property type="match status" value="1"/>
</dbReference>
<gene>
    <name evidence="1" type="ORF">BSTOLATCC_MIC3755</name>
</gene>
<dbReference type="Proteomes" id="UP001162131">
    <property type="component" value="Unassembled WGS sequence"/>
</dbReference>
<protein>
    <submittedName>
        <fullName evidence="1">Uncharacterized protein</fullName>
    </submittedName>
</protein>
<dbReference type="SUPFAM" id="SSF52047">
    <property type="entry name" value="RNI-like"/>
    <property type="match status" value="1"/>
</dbReference>
<dbReference type="PANTHER" id="PTHR24113:SF15">
    <property type="entry name" value="NACHT DOMAIN-CONTAINING PROTEIN"/>
    <property type="match status" value="1"/>
</dbReference>
<dbReference type="SMART" id="SM00368">
    <property type="entry name" value="LRR_RI"/>
    <property type="match status" value="4"/>
</dbReference>
<dbReference type="InterPro" id="IPR032675">
    <property type="entry name" value="LRR_dom_sf"/>
</dbReference>
<dbReference type="GO" id="GO:0006913">
    <property type="term" value="P:nucleocytoplasmic transport"/>
    <property type="evidence" value="ECO:0007669"/>
    <property type="project" value="TreeGrafter"/>
</dbReference>
<dbReference type="GO" id="GO:0048471">
    <property type="term" value="C:perinuclear region of cytoplasm"/>
    <property type="evidence" value="ECO:0007669"/>
    <property type="project" value="TreeGrafter"/>
</dbReference>
<organism evidence="1 2">
    <name type="scientific">Blepharisma stoltei</name>
    <dbReference type="NCBI Taxonomy" id="1481888"/>
    <lineage>
        <taxon>Eukaryota</taxon>
        <taxon>Sar</taxon>
        <taxon>Alveolata</taxon>
        <taxon>Ciliophora</taxon>
        <taxon>Postciliodesmatophora</taxon>
        <taxon>Heterotrichea</taxon>
        <taxon>Heterotrichida</taxon>
        <taxon>Blepharismidae</taxon>
        <taxon>Blepharisma</taxon>
    </lineage>
</organism>
<dbReference type="GO" id="GO:0005829">
    <property type="term" value="C:cytosol"/>
    <property type="evidence" value="ECO:0007669"/>
    <property type="project" value="TreeGrafter"/>
</dbReference>
<accession>A0AAU9IDM1</accession>
<comment type="caution">
    <text evidence="1">The sequence shown here is derived from an EMBL/GenBank/DDBJ whole genome shotgun (WGS) entry which is preliminary data.</text>
</comment>
<evidence type="ECO:0000313" key="2">
    <source>
        <dbReference type="Proteomes" id="UP001162131"/>
    </source>
</evidence>
<dbReference type="EMBL" id="CAJZBQ010000004">
    <property type="protein sequence ID" value="CAG9311466.1"/>
    <property type="molecule type" value="Genomic_DNA"/>
</dbReference>
<sequence>MQIEEEKGKENELSIMPQPNNQGIDNRLKLGEYICKNKATFPYELSKISEDKETIVIYLKHLRLGTIGAVHLSVLLNFYPRLQRLNLADNMLCASGMNSLASALSNLVNLIDLHLEMNFMKDGAKSLGIALKSLSKLEILNLSDNDIDSESIVELSRGLSHLKKLKVLKMNFNSFKTNGTIAFANALVQMQQLEILQLFCCEIETQGALALFQNFKECRSLKNVTMGKNDDIASSLRGKMKRKYKFVHTGVDEPVRCEIF</sequence>
<evidence type="ECO:0000313" key="1">
    <source>
        <dbReference type="EMBL" id="CAG9311466.1"/>
    </source>
</evidence>
<dbReference type="GO" id="GO:0031267">
    <property type="term" value="F:small GTPase binding"/>
    <property type="evidence" value="ECO:0007669"/>
    <property type="project" value="TreeGrafter"/>
</dbReference>
<dbReference type="PROSITE" id="PS51450">
    <property type="entry name" value="LRR"/>
    <property type="match status" value="1"/>
</dbReference>